<evidence type="ECO:0000256" key="4">
    <source>
        <dbReference type="ARBA" id="ARBA00022475"/>
    </source>
</evidence>
<dbReference type="GO" id="GO:0015628">
    <property type="term" value="P:protein secretion by the type II secretion system"/>
    <property type="evidence" value="ECO:0007669"/>
    <property type="project" value="TreeGrafter"/>
</dbReference>
<dbReference type="Pfam" id="PF00482">
    <property type="entry name" value="T2SSF"/>
    <property type="match status" value="2"/>
</dbReference>
<keyword evidence="8 10" id="KW-0472">Membrane</keyword>
<evidence type="ECO:0000313" key="12">
    <source>
        <dbReference type="EMBL" id="RZD13951.1"/>
    </source>
</evidence>
<dbReference type="GO" id="GO:0005886">
    <property type="term" value="C:plasma membrane"/>
    <property type="evidence" value="ECO:0007669"/>
    <property type="project" value="UniProtKB-SubCell"/>
</dbReference>
<dbReference type="PRINTS" id="PR00812">
    <property type="entry name" value="BCTERIALGSPF"/>
</dbReference>
<gene>
    <name evidence="12" type="ORF">EVJ47_08455</name>
</gene>
<evidence type="ECO:0000256" key="9">
    <source>
        <dbReference type="RuleBase" id="RU003923"/>
    </source>
</evidence>
<evidence type="ECO:0000256" key="2">
    <source>
        <dbReference type="ARBA" id="ARBA00005745"/>
    </source>
</evidence>
<reference evidence="12 13" key="1">
    <citation type="submission" date="2019-01" db="EMBL/GenBank/DDBJ databases">
        <title>Insights into ecological role of a new deltaproteobacterial order Candidatus Sinidesulfobacterales (Sva0485) by metagenomics and metatranscriptomics.</title>
        <authorList>
            <person name="Tan S."/>
            <person name="Liu J."/>
            <person name="Fang Y."/>
            <person name="Hedlund B.P."/>
            <person name="Lian Z.H."/>
            <person name="Huang L.Y."/>
            <person name="Li J.T."/>
            <person name="Huang L.N."/>
            <person name="Li W.J."/>
            <person name="Jiang H.C."/>
            <person name="Dong H.L."/>
            <person name="Shu W.S."/>
        </authorList>
    </citation>
    <scope>NUCLEOTIDE SEQUENCE [LARGE SCALE GENOMIC DNA]</scope>
    <source>
        <strain evidence="12">AP3</strain>
    </source>
</reference>
<accession>A0A519B9H2</accession>
<evidence type="ECO:0000256" key="5">
    <source>
        <dbReference type="ARBA" id="ARBA00022519"/>
    </source>
</evidence>
<dbReference type="Proteomes" id="UP000320813">
    <property type="component" value="Unassembled WGS sequence"/>
</dbReference>
<feature type="domain" description="Type II secretion system protein GspF" evidence="11">
    <location>
        <begin position="294"/>
        <end position="416"/>
    </location>
</feature>
<dbReference type="InterPro" id="IPR042094">
    <property type="entry name" value="T2SS_GspF_sf"/>
</dbReference>
<keyword evidence="6 9" id="KW-0812">Transmembrane</keyword>
<keyword evidence="5" id="KW-0997">Cell inner membrane</keyword>
<keyword evidence="4" id="KW-1003">Cell membrane</keyword>
<feature type="domain" description="Type II secretion system protein GspF" evidence="11">
    <location>
        <begin position="91"/>
        <end position="214"/>
    </location>
</feature>
<dbReference type="PANTHER" id="PTHR30012:SF7">
    <property type="entry name" value="PROTEIN TRANSPORT PROTEIN HOFC HOMOLOG"/>
    <property type="match status" value="1"/>
</dbReference>
<evidence type="ECO:0000256" key="7">
    <source>
        <dbReference type="ARBA" id="ARBA00022989"/>
    </source>
</evidence>
<evidence type="ECO:0000256" key="1">
    <source>
        <dbReference type="ARBA" id="ARBA00004429"/>
    </source>
</evidence>
<evidence type="ECO:0000256" key="8">
    <source>
        <dbReference type="ARBA" id="ARBA00023136"/>
    </source>
</evidence>
<dbReference type="Gene3D" id="1.20.81.30">
    <property type="entry name" value="Type II secretion system (T2SS), domain F"/>
    <property type="match status" value="2"/>
</dbReference>
<evidence type="ECO:0000313" key="13">
    <source>
        <dbReference type="Proteomes" id="UP000320813"/>
    </source>
</evidence>
<feature type="transmembrane region" description="Helical" evidence="10">
    <location>
        <begin position="192"/>
        <end position="221"/>
    </location>
</feature>
<name>A0A519B9H2_9DELT</name>
<dbReference type="InterPro" id="IPR001992">
    <property type="entry name" value="T2SS_GspF/T4SS_PilC_CS"/>
</dbReference>
<feature type="transmembrane region" description="Helical" evidence="10">
    <location>
        <begin position="397"/>
        <end position="417"/>
    </location>
</feature>
<sequence>MVISAMYQGRDKEGNVFKMAIYQWKGKRRSGEYLKGEITASDPRFVAEELRKMDIYPINIGKKNEFFTLSLQGTKEISPKTKISDNNLIVFTRQFSSLIDSGVPILQGLTIMIEQQKNKELKGILLKIKESIENGASLSDSLRKFPRVFNDLYVNLVEAGEKGGVLDRVFKRLSVYFEKILRLKRKIKGAMIYPIVVLSVAVAVIIILMTFVIPVFANLFASVGAKLPALTRDVIAFSDFMRAYILYIIIGVGALIFALRFYHKKESGRRNIDRLFLKIPLIGVLLKKVAIARFARTLSTMVESGVPILAGLEIVSKTSGNKIIEESLMQTKQDVSAGSPLSAALNKTNLFPPLVIQMVMVGEKTGNLDAMLAKVADYYDEEVDNAVNNLTQMLEPALIIFLGIVVGTLVVAMYLPIFNLGKAIKG</sequence>
<comment type="subcellular location">
    <subcellularLocation>
        <location evidence="1">Cell inner membrane</location>
        <topology evidence="1">Multi-pass membrane protein</topology>
    </subcellularLocation>
    <subcellularLocation>
        <location evidence="9">Cell membrane</location>
        <topology evidence="9">Multi-pass membrane protein</topology>
    </subcellularLocation>
</comment>
<keyword evidence="7 10" id="KW-1133">Transmembrane helix</keyword>
<dbReference type="FunFam" id="1.20.81.30:FF:000001">
    <property type="entry name" value="Type II secretion system protein F"/>
    <property type="match status" value="2"/>
</dbReference>
<evidence type="ECO:0000259" key="11">
    <source>
        <dbReference type="Pfam" id="PF00482"/>
    </source>
</evidence>
<dbReference type="PROSITE" id="PS00874">
    <property type="entry name" value="T2SP_F"/>
    <property type="match status" value="1"/>
</dbReference>
<dbReference type="PANTHER" id="PTHR30012">
    <property type="entry name" value="GENERAL SECRETION PATHWAY PROTEIN"/>
    <property type="match status" value="1"/>
</dbReference>
<evidence type="ECO:0000256" key="10">
    <source>
        <dbReference type="SAM" id="Phobius"/>
    </source>
</evidence>
<feature type="transmembrane region" description="Helical" evidence="10">
    <location>
        <begin position="241"/>
        <end position="263"/>
    </location>
</feature>
<organism evidence="12 13">
    <name type="scientific">Candidatus Acidulodesulfobacterium ferriphilum</name>
    <dbReference type="NCBI Taxonomy" id="2597223"/>
    <lineage>
        <taxon>Bacteria</taxon>
        <taxon>Deltaproteobacteria</taxon>
        <taxon>Candidatus Acidulodesulfobacterales</taxon>
        <taxon>Candidatus Acidulodesulfobacterium</taxon>
    </lineage>
</organism>
<protein>
    <submittedName>
        <fullName evidence="12">Type II secretion system F family protein</fullName>
    </submittedName>
</protein>
<evidence type="ECO:0000256" key="3">
    <source>
        <dbReference type="ARBA" id="ARBA00022448"/>
    </source>
</evidence>
<dbReference type="EMBL" id="SGBD01000005">
    <property type="protein sequence ID" value="RZD13951.1"/>
    <property type="molecule type" value="Genomic_DNA"/>
</dbReference>
<comment type="similarity">
    <text evidence="2 9">Belongs to the GSP F family.</text>
</comment>
<dbReference type="AlphaFoldDB" id="A0A519B9H2"/>
<comment type="caution">
    <text evidence="12">The sequence shown here is derived from an EMBL/GenBank/DDBJ whole genome shotgun (WGS) entry which is preliminary data.</text>
</comment>
<dbReference type="InterPro" id="IPR003004">
    <property type="entry name" value="GspF/PilC"/>
</dbReference>
<proteinExistence type="inferred from homology"/>
<keyword evidence="3 9" id="KW-0813">Transport</keyword>
<evidence type="ECO:0000256" key="6">
    <source>
        <dbReference type="ARBA" id="ARBA00022692"/>
    </source>
</evidence>
<dbReference type="InterPro" id="IPR018076">
    <property type="entry name" value="T2SS_GspF_dom"/>
</dbReference>